<dbReference type="OrthoDB" id="8156917at2"/>
<sequence length="307" mass="33640">MTWSSAEAGLLARAVERAPSVHNLRPWAVEAVADRAELYERAEAQLPRHDPTGRDRIISCGAALANLELAVCALGRRPETVLFPESARSGLLASVTAPRRYEATDDELSLYSAIFRRHSYRAPFSSHVLTAADLRELLGGGDGAEARVVTEQDSLAELLCYAGRVLRDDRAYQRELRAWSTQFPEPLPENSTLPWTGLVTAHTHLPDARTLADRLAREGLFVVVTPDDTRRDHLAAGAVMQRTWLRAVARGLVGSVLTQPLHLHEVRAGFIERLNLPGFPQLLLRLGYPVTATPAAALAAVTARETP</sequence>
<evidence type="ECO:0000313" key="1">
    <source>
        <dbReference type="EMBL" id="KAA9157482.1"/>
    </source>
</evidence>
<dbReference type="EMBL" id="VMNW02000041">
    <property type="protein sequence ID" value="KAA9157482.1"/>
    <property type="molecule type" value="Genomic_DNA"/>
</dbReference>
<reference evidence="1" key="1">
    <citation type="submission" date="2019-09" db="EMBL/GenBank/DDBJ databases">
        <authorList>
            <person name="Teo W.F.A."/>
            <person name="Duangmal K."/>
        </authorList>
    </citation>
    <scope>NUCLEOTIDE SEQUENCE [LARGE SCALE GENOMIC DNA]</scope>
    <source>
        <strain evidence="1">K81G1</strain>
    </source>
</reference>
<dbReference type="Proteomes" id="UP000319769">
    <property type="component" value="Unassembled WGS sequence"/>
</dbReference>
<name>A0A5N0UWJ3_9PSEU</name>
<accession>A0A5N0UWJ3</accession>
<organism evidence="1 2">
    <name type="scientific">Amycolatopsis acidicola</name>
    <dbReference type="NCBI Taxonomy" id="2596893"/>
    <lineage>
        <taxon>Bacteria</taxon>
        <taxon>Bacillati</taxon>
        <taxon>Actinomycetota</taxon>
        <taxon>Actinomycetes</taxon>
        <taxon>Pseudonocardiales</taxon>
        <taxon>Pseudonocardiaceae</taxon>
        <taxon>Amycolatopsis</taxon>
    </lineage>
</organism>
<dbReference type="InterPro" id="IPR000415">
    <property type="entry name" value="Nitroreductase-like"/>
</dbReference>
<dbReference type="GO" id="GO:0016491">
    <property type="term" value="F:oxidoreductase activity"/>
    <property type="evidence" value="ECO:0007669"/>
    <property type="project" value="InterPro"/>
</dbReference>
<evidence type="ECO:0000313" key="2">
    <source>
        <dbReference type="Proteomes" id="UP000319769"/>
    </source>
</evidence>
<protein>
    <submittedName>
        <fullName evidence="1">Uncharacterized protein</fullName>
    </submittedName>
</protein>
<dbReference type="Gene3D" id="3.40.109.10">
    <property type="entry name" value="NADH Oxidase"/>
    <property type="match status" value="1"/>
</dbReference>
<keyword evidence="2" id="KW-1185">Reference proteome</keyword>
<comment type="caution">
    <text evidence="1">The sequence shown here is derived from an EMBL/GenBank/DDBJ whole genome shotgun (WGS) entry which is preliminary data.</text>
</comment>
<dbReference type="SUPFAM" id="SSF55469">
    <property type="entry name" value="FMN-dependent nitroreductase-like"/>
    <property type="match status" value="2"/>
</dbReference>
<gene>
    <name evidence="1" type="ORF">FPZ12_025150</name>
</gene>
<dbReference type="AlphaFoldDB" id="A0A5N0UWJ3"/>
<proteinExistence type="predicted"/>